<feature type="signal peptide" evidence="17">
    <location>
        <begin position="1"/>
        <end position="23"/>
    </location>
</feature>
<evidence type="ECO:0000256" key="10">
    <source>
        <dbReference type="ARBA" id="ARBA00023139"/>
    </source>
</evidence>
<keyword evidence="14" id="KW-0393">Immunoglobulin domain</keyword>
<dbReference type="Proteomes" id="UP000694915">
    <property type="component" value="Chromosome 14"/>
</dbReference>
<evidence type="ECO:0000256" key="6">
    <source>
        <dbReference type="ARBA" id="ARBA00022859"/>
    </source>
</evidence>
<keyword evidence="4 16" id="KW-0812">Transmembrane</keyword>
<comment type="subcellular location">
    <subcellularLocation>
        <location evidence="1">Cell membrane</location>
        <topology evidence="1">Single-pass type I membrane protein</topology>
    </subcellularLocation>
</comment>
<dbReference type="Gene3D" id="2.60.40.10">
    <property type="entry name" value="Immunoglobulins"/>
    <property type="match status" value="1"/>
</dbReference>
<evidence type="ECO:0000256" key="9">
    <source>
        <dbReference type="ARBA" id="ARBA00023136"/>
    </source>
</evidence>
<feature type="domain" description="Ig-like" evidence="18">
    <location>
        <begin position="25"/>
        <end position="129"/>
    </location>
</feature>
<evidence type="ECO:0000256" key="4">
    <source>
        <dbReference type="ARBA" id="ARBA00022692"/>
    </source>
</evidence>
<gene>
    <name evidence="20" type="primary">Cd8a</name>
</gene>
<protein>
    <recommendedName>
        <fullName evidence="2">T-cell surface glycoprotein CD8 alpha chain</fullName>
    </recommendedName>
</protein>
<dbReference type="SMART" id="SM00409">
    <property type="entry name" value="IG"/>
    <property type="match status" value="1"/>
</dbReference>
<evidence type="ECO:0000256" key="5">
    <source>
        <dbReference type="ARBA" id="ARBA00022729"/>
    </source>
</evidence>
<dbReference type="PANTHER" id="PTHR10441">
    <property type="entry name" value="CD8 ALPHA CHAIN"/>
    <property type="match status" value="1"/>
</dbReference>
<proteinExistence type="predicted"/>
<keyword evidence="6" id="KW-0391">Immunity</keyword>
<feature type="transmembrane region" description="Helical" evidence="16">
    <location>
        <begin position="184"/>
        <end position="207"/>
    </location>
</feature>
<dbReference type="InterPro" id="IPR013106">
    <property type="entry name" value="Ig_V-set"/>
</dbReference>
<evidence type="ECO:0000256" key="2">
    <source>
        <dbReference type="ARBA" id="ARBA00021525"/>
    </source>
</evidence>
<dbReference type="InterPro" id="IPR013783">
    <property type="entry name" value="Ig-like_fold"/>
</dbReference>
<sequence>MASLVTCFLSLTLLLDLVAELQGLEQLQISYAAKTTPELGKELKLKCKALLSTSQGCSWLFQKDGPGVKPTFILYHSTARIKVNDKLDENQFSGNKNDQEYTLTLKKFGEENQGYYFCSVTGNSVVYFSPLLPVFLPGKPTTPVPRPRTPVPTVGTSRSPRPETCRPGSGASVEKRGLDFDCNILIWAPLAGICGVLLLSLVITLICCHRNRRRVCKCPRPLVRQAGKPSPSEKFV</sequence>
<dbReference type="RefSeq" id="XP_005364820.1">
    <property type="nucleotide sequence ID" value="XM_005364763.3"/>
</dbReference>
<dbReference type="PANTHER" id="PTHR10441:SF2">
    <property type="entry name" value="T-CELL SURFACE GLYCOPROTEIN CD8 ALPHA CHAIN"/>
    <property type="match status" value="1"/>
</dbReference>
<dbReference type="InterPro" id="IPR036179">
    <property type="entry name" value="Ig-like_dom_sf"/>
</dbReference>
<dbReference type="SUPFAM" id="SSF48726">
    <property type="entry name" value="Immunoglobulin"/>
    <property type="match status" value="1"/>
</dbReference>
<evidence type="ECO:0000256" key="3">
    <source>
        <dbReference type="ARBA" id="ARBA00022475"/>
    </source>
</evidence>
<evidence type="ECO:0000256" key="7">
    <source>
        <dbReference type="ARBA" id="ARBA00022989"/>
    </source>
</evidence>
<keyword evidence="10" id="KW-0564">Palmitate</keyword>
<evidence type="ECO:0000256" key="12">
    <source>
        <dbReference type="ARBA" id="ARBA00023180"/>
    </source>
</evidence>
<dbReference type="InterPro" id="IPR003599">
    <property type="entry name" value="Ig_sub"/>
</dbReference>
<evidence type="ECO:0000256" key="15">
    <source>
        <dbReference type="SAM" id="MobiDB-lite"/>
    </source>
</evidence>
<dbReference type="InterPro" id="IPR015468">
    <property type="entry name" value="CD8_asu"/>
</dbReference>
<evidence type="ECO:0000313" key="20">
    <source>
        <dbReference type="RefSeq" id="XP_005364820.1"/>
    </source>
</evidence>
<evidence type="ECO:0000256" key="17">
    <source>
        <dbReference type="SAM" id="SignalP"/>
    </source>
</evidence>
<evidence type="ECO:0000256" key="1">
    <source>
        <dbReference type="ARBA" id="ARBA00004251"/>
    </source>
</evidence>
<keyword evidence="5 17" id="KW-0732">Signal</keyword>
<evidence type="ECO:0000259" key="18">
    <source>
        <dbReference type="PROSITE" id="PS50835"/>
    </source>
</evidence>
<evidence type="ECO:0000256" key="16">
    <source>
        <dbReference type="SAM" id="Phobius"/>
    </source>
</evidence>
<evidence type="ECO:0000313" key="19">
    <source>
        <dbReference type="Proteomes" id="UP000694915"/>
    </source>
</evidence>
<name>A0ABM0LF39_MICOH</name>
<keyword evidence="3" id="KW-1003">Cell membrane</keyword>
<evidence type="ECO:0000256" key="13">
    <source>
        <dbReference type="ARBA" id="ARBA00023288"/>
    </source>
</evidence>
<keyword evidence="8" id="KW-1064">Adaptive immunity</keyword>
<evidence type="ECO:0000256" key="14">
    <source>
        <dbReference type="ARBA" id="ARBA00023319"/>
    </source>
</evidence>
<accession>A0ABM0LF39</accession>
<reference evidence="20" key="1">
    <citation type="submission" date="2025-08" db="UniProtKB">
        <authorList>
            <consortium name="RefSeq"/>
        </authorList>
    </citation>
    <scope>IDENTIFICATION</scope>
</reference>
<keyword evidence="11" id="KW-1015">Disulfide bond</keyword>
<evidence type="ECO:0000256" key="8">
    <source>
        <dbReference type="ARBA" id="ARBA00023130"/>
    </source>
</evidence>
<dbReference type="PROSITE" id="PS50835">
    <property type="entry name" value="IG_LIKE"/>
    <property type="match status" value="1"/>
</dbReference>
<keyword evidence="13" id="KW-0449">Lipoprotein</keyword>
<dbReference type="GeneID" id="102000935"/>
<feature type="region of interest" description="Disordered" evidence="15">
    <location>
        <begin position="143"/>
        <end position="171"/>
    </location>
</feature>
<dbReference type="SMART" id="SM00406">
    <property type="entry name" value="IGv"/>
    <property type="match status" value="1"/>
</dbReference>
<keyword evidence="9 16" id="KW-0472">Membrane</keyword>
<dbReference type="InterPro" id="IPR007110">
    <property type="entry name" value="Ig-like_dom"/>
</dbReference>
<keyword evidence="7 16" id="KW-1133">Transmembrane helix</keyword>
<evidence type="ECO:0000256" key="11">
    <source>
        <dbReference type="ARBA" id="ARBA00023157"/>
    </source>
</evidence>
<feature type="chain" id="PRO_5045747483" description="T-cell surface glycoprotein CD8 alpha chain" evidence="17">
    <location>
        <begin position="24"/>
        <end position="236"/>
    </location>
</feature>
<organism evidence="19 20">
    <name type="scientific">Microtus ochrogaster</name>
    <name type="common">Prairie vole</name>
    <dbReference type="NCBI Taxonomy" id="79684"/>
    <lineage>
        <taxon>Eukaryota</taxon>
        <taxon>Metazoa</taxon>
        <taxon>Chordata</taxon>
        <taxon>Craniata</taxon>
        <taxon>Vertebrata</taxon>
        <taxon>Euteleostomi</taxon>
        <taxon>Mammalia</taxon>
        <taxon>Eutheria</taxon>
        <taxon>Euarchontoglires</taxon>
        <taxon>Glires</taxon>
        <taxon>Rodentia</taxon>
        <taxon>Myomorpha</taxon>
        <taxon>Muroidea</taxon>
        <taxon>Cricetidae</taxon>
        <taxon>Arvicolinae</taxon>
        <taxon>Microtus</taxon>
    </lineage>
</organism>
<keyword evidence="19" id="KW-1185">Reference proteome</keyword>
<keyword evidence="12" id="KW-0325">Glycoprotein</keyword>
<dbReference type="Pfam" id="PF07686">
    <property type="entry name" value="V-set"/>
    <property type="match status" value="1"/>
</dbReference>